<organism evidence="2 3">
    <name type="scientific">Fusarium poae</name>
    <dbReference type="NCBI Taxonomy" id="36050"/>
    <lineage>
        <taxon>Eukaryota</taxon>
        <taxon>Fungi</taxon>
        <taxon>Dikarya</taxon>
        <taxon>Ascomycota</taxon>
        <taxon>Pezizomycotina</taxon>
        <taxon>Sordariomycetes</taxon>
        <taxon>Hypocreomycetidae</taxon>
        <taxon>Hypocreales</taxon>
        <taxon>Nectriaceae</taxon>
        <taxon>Fusarium</taxon>
    </lineage>
</organism>
<dbReference type="EMBL" id="LYXU01000002">
    <property type="protein sequence ID" value="OBS23354.1"/>
    <property type="molecule type" value="Genomic_DNA"/>
</dbReference>
<dbReference type="SUPFAM" id="SSF53474">
    <property type="entry name" value="alpha/beta-Hydrolases"/>
    <property type="match status" value="1"/>
</dbReference>
<evidence type="ECO:0000313" key="3">
    <source>
        <dbReference type="Proteomes" id="UP000091967"/>
    </source>
</evidence>
<dbReference type="PANTHER" id="PTHR45763:SF46">
    <property type="entry name" value="AB HYDROLASE-1 DOMAIN-CONTAINING PROTEIN"/>
    <property type="match status" value="1"/>
</dbReference>
<dbReference type="Gene3D" id="3.40.50.1820">
    <property type="entry name" value="alpha/beta hydrolase"/>
    <property type="match status" value="1"/>
</dbReference>
<dbReference type="InterPro" id="IPR000073">
    <property type="entry name" value="AB_hydrolase_1"/>
</dbReference>
<dbReference type="PANTHER" id="PTHR45763">
    <property type="entry name" value="HYDROLASE, ALPHA/BETA FOLD FAMILY PROTEIN, EXPRESSED-RELATED"/>
    <property type="match status" value="1"/>
</dbReference>
<keyword evidence="3" id="KW-1185">Reference proteome</keyword>
<dbReference type="OrthoDB" id="294702at2759"/>
<dbReference type="InterPro" id="IPR029058">
    <property type="entry name" value="AB_hydrolase_fold"/>
</dbReference>
<name>A0A1B8ASM8_FUSPO</name>
<sequence length="304" mass="33867">MKDPEDRIATLADGRKVSYAIYGTENPDAPTTFYFHGWPGSHHEGYLTHSAALKHGLRVIATTRPGYSDSTFQENRSILDYPKDILEIANLLSVQRFTVLGVSGGGPYAIACLKEIPRDRLVGIGTLAGCMPLSFSTEGMLGLARFMFNVAPYATAPLGWLIDKIMGTVARDTEHPEKLEEMADKEAEAKAPSDAEAWKNHPDLRRVILRSNREAMKQGGYPMAWDARLYGSDWGFKLEDLKVGKGQMILWHGDQDQNVPIRVSYKAAEVIPNAELRVMKGDSHMSLMVKTEEPLVAMKEMLER</sequence>
<feature type="domain" description="AB hydrolase-1" evidence="1">
    <location>
        <begin position="35"/>
        <end position="290"/>
    </location>
</feature>
<comment type="caution">
    <text evidence="2">The sequence shown here is derived from an EMBL/GenBank/DDBJ whole genome shotgun (WGS) entry which is preliminary data.</text>
</comment>
<dbReference type="AlphaFoldDB" id="A0A1B8ASM8"/>
<evidence type="ECO:0000259" key="1">
    <source>
        <dbReference type="Pfam" id="PF00561"/>
    </source>
</evidence>
<reference evidence="2 3" key="1">
    <citation type="submission" date="2016-06" db="EMBL/GenBank/DDBJ databases">
        <title>Living apart together: crosstalk between the core and supernumerary genomes in a fungal plant pathogen.</title>
        <authorList>
            <person name="Vanheule A."/>
            <person name="Audenaert K."/>
            <person name="Warris S."/>
            <person name="Van De Geest H."/>
            <person name="Schijlen E."/>
            <person name="Hofte M."/>
            <person name="De Saeger S."/>
            <person name="Haesaert G."/>
            <person name="Waalwijk C."/>
            <person name="Van Der Lee T."/>
        </authorList>
    </citation>
    <scope>NUCLEOTIDE SEQUENCE [LARGE SCALE GENOMIC DNA]</scope>
    <source>
        <strain evidence="2 3">2516</strain>
    </source>
</reference>
<dbReference type="STRING" id="36050.A0A1B8ASM8"/>
<proteinExistence type="predicted"/>
<protein>
    <recommendedName>
        <fullName evidence="1">AB hydrolase-1 domain-containing protein</fullName>
    </recommendedName>
</protein>
<evidence type="ECO:0000313" key="2">
    <source>
        <dbReference type="EMBL" id="OBS23354.1"/>
    </source>
</evidence>
<dbReference type="OMA" id="YGWIDDA"/>
<gene>
    <name evidence="2" type="ORF">FPOA_03903</name>
</gene>
<dbReference type="Proteomes" id="UP000091967">
    <property type="component" value="Unassembled WGS sequence"/>
</dbReference>
<dbReference type="Pfam" id="PF00561">
    <property type="entry name" value="Abhydrolase_1"/>
    <property type="match status" value="1"/>
</dbReference>
<accession>A0A1B8ASM8</accession>